<dbReference type="InterPro" id="IPR001202">
    <property type="entry name" value="WW_dom"/>
</dbReference>
<comment type="subcellular location">
    <subcellularLocation>
        <location evidence="1">Cytoplasm</location>
    </subcellularLocation>
</comment>
<organism evidence="4 5">
    <name type="scientific">Dorcoceras hygrometricum</name>
    <dbReference type="NCBI Taxonomy" id="472368"/>
    <lineage>
        <taxon>Eukaryota</taxon>
        <taxon>Viridiplantae</taxon>
        <taxon>Streptophyta</taxon>
        <taxon>Embryophyta</taxon>
        <taxon>Tracheophyta</taxon>
        <taxon>Spermatophyta</taxon>
        <taxon>Magnoliopsida</taxon>
        <taxon>eudicotyledons</taxon>
        <taxon>Gunneridae</taxon>
        <taxon>Pentapetalae</taxon>
        <taxon>asterids</taxon>
        <taxon>lamiids</taxon>
        <taxon>Lamiales</taxon>
        <taxon>Gesneriaceae</taxon>
        <taxon>Didymocarpoideae</taxon>
        <taxon>Trichosporeae</taxon>
        <taxon>Loxocarpinae</taxon>
        <taxon>Dorcoceras</taxon>
    </lineage>
</organism>
<dbReference type="SUPFAM" id="SSF51045">
    <property type="entry name" value="WW domain"/>
    <property type="match status" value="1"/>
</dbReference>
<dbReference type="InterPro" id="IPR036020">
    <property type="entry name" value="WW_dom_sf"/>
</dbReference>
<dbReference type="OrthoDB" id="1424894at2759"/>
<dbReference type="Proteomes" id="UP000250235">
    <property type="component" value="Unassembled WGS sequence"/>
</dbReference>
<accession>A0A2Z7BAS6</accession>
<protein>
    <recommendedName>
        <fullName evidence="3">WW domain-containing protein</fullName>
    </recommendedName>
</protein>
<name>A0A2Z7BAS6_9LAMI</name>
<keyword evidence="5" id="KW-1185">Reference proteome</keyword>
<dbReference type="Gene3D" id="2.20.70.10">
    <property type="match status" value="1"/>
</dbReference>
<dbReference type="EMBL" id="KV010000">
    <property type="protein sequence ID" value="KZV28909.1"/>
    <property type="molecule type" value="Genomic_DNA"/>
</dbReference>
<evidence type="ECO:0000259" key="3">
    <source>
        <dbReference type="PROSITE" id="PS50020"/>
    </source>
</evidence>
<evidence type="ECO:0000256" key="2">
    <source>
        <dbReference type="ARBA" id="ARBA00022490"/>
    </source>
</evidence>
<dbReference type="InterPro" id="IPR051105">
    <property type="entry name" value="WWC/KIBRA_Hippo_Reg"/>
</dbReference>
<dbReference type="PROSITE" id="PS50020">
    <property type="entry name" value="WW_DOMAIN_2"/>
    <property type="match status" value="1"/>
</dbReference>
<proteinExistence type="predicted"/>
<evidence type="ECO:0000313" key="5">
    <source>
        <dbReference type="Proteomes" id="UP000250235"/>
    </source>
</evidence>
<evidence type="ECO:0000313" key="4">
    <source>
        <dbReference type="EMBL" id="KZV28909.1"/>
    </source>
</evidence>
<dbReference type="PANTHER" id="PTHR14791">
    <property type="entry name" value="BOMB/KIRA PROTEINS"/>
    <property type="match status" value="1"/>
</dbReference>
<sequence length="196" mass="22366">MLSFHTSERILSVEETLSKKRKRDEEKALDKTKTMKSFLEAELQSSSPLPLEWQRCLDVKSGQVYFLNTKTQRRALTDPRLSARSSPSPTPMSLDLELNLPTQHLQYNHLENNSNKQDIGLQAKSSDQVMISSTRDSSIRRSPSWLSLEVDEQEMVTAVCNKCYMLVMMCKSSPSCPNCKYLHPTDTREYGRISSG</sequence>
<dbReference type="AlphaFoldDB" id="A0A2Z7BAS6"/>
<reference evidence="4 5" key="1">
    <citation type="journal article" date="2015" name="Proc. Natl. Acad. Sci. U.S.A.">
        <title>The resurrection genome of Boea hygrometrica: A blueprint for survival of dehydration.</title>
        <authorList>
            <person name="Xiao L."/>
            <person name="Yang G."/>
            <person name="Zhang L."/>
            <person name="Yang X."/>
            <person name="Zhao S."/>
            <person name="Ji Z."/>
            <person name="Zhou Q."/>
            <person name="Hu M."/>
            <person name="Wang Y."/>
            <person name="Chen M."/>
            <person name="Xu Y."/>
            <person name="Jin H."/>
            <person name="Xiao X."/>
            <person name="Hu G."/>
            <person name="Bao F."/>
            <person name="Hu Y."/>
            <person name="Wan P."/>
            <person name="Li L."/>
            <person name="Deng X."/>
            <person name="Kuang T."/>
            <person name="Xiang C."/>
            <person name="Zhu J.K."/>
            <person name="Oliver M.J."/>
            <person name="He Y."/>
        </authorList>
    </citation>
    <scope>NUCLEOTIDE SEQUENCE [LARGE SCALE GENOMIC DNA]</scope>
    <source>
        <strain evidence="5">cv. XS01</strain>
    </source>
</reference>
<dbReference type="GO" id="GO:0005737">
    <property type="term" value="C:cytoplasm"/>
    <property type="evidence" value="ECO:0007669"/>
    <property type="project" value="UniProtKB-SubCell"/>
</dbReference>
<feature type="domain" description="WW" evidence="3">
    <location>
        <begin position="47"/>
        <end position="81"/>
    </location>
</feature>
<keyword evidence="2" id="KW-0963">Cytoplasm</keyword>
<evidence type="ECO:0000256" key="1">
    <source>
        <dbReference type="ARBA" id="ARBA00004496"/>
    </source>
</evidence>
<dbReference type="PANTHER" id="PTHR14791:SF42">
    <property type="entry name" value="F16L1.2 PROTEIN"/>
    <property type="match status" value="1"/>
</dbReference>
<gene>
    <name evidence="4" type="ORF">F511_13704</name>
</gene>